<dbReference type="EMBL" id="AEVO01000134">
    <property type="protein sequence ID" value="EFY06301.1"/>
    <property type="molecule type" value="Genomic_DNA"/>
</dbReference>
<dbReference type="InterPro" id="IPR015797">
    <property type="entry name" value="NUDIX_hydrolase-like_dom_sf"/>
</dbReference>
<evidence type="ECO:0000313" key="4">
    <source>
        <dbReference type="EMBL" id="EFY06301.1"/>
    </source>
</evidence>
<dbReference type="Gene3D" id="3.90.79.10">
    <property type="entry name" value="Nucleoside Triphosphate Pyrophosphohydrolase"/>
    <property type="match status" value="1"/>
</dbReference>
<dbReference type="HOGENOM" id="CLU_060552_3_0_6"/>
<dbReference type="GO" id="GO:0016787">
    <property type="term" value="F:hydrolase activity"/>
    <property type="evidence" value="ECO:0007669"/>
    <property type="project" value="UniProtKB-KW"/>
</dbReference>
<evidence type="ECO:0000259" key="3">
    <source>
        <dbReference type="PROSITE" id="PS51462"/>
    </source>
</evidence>
<dbReference type="PANTHER" id="PTHR10885">
    <property type="entry name" value="ISOPENTENYL-DIPHOSPHATE DELTA-ISOMERASE"/>
    <property type="match status" value="1"/>
</dbReference>
<feature type="domain" description="Nudix hydrolase" evidence="3">
    <location>
        <begin position="38"/>
        <end position="170"/>
    </location>
</feature>
<keyword evidence="5" id="KW-1185">Reference proteome</keyword>
<dbReference type="Proteomes" id="UP000018458">
    <property type="component" value="Unassembled WGS sequence"/>
</dbReference>
<dbReference type="PROSITE" id="PS00893">
    <property type="entry name" value="NUDIX_BOX"/>
    <property type="match status" value="1"/>
</dbReference>
<dbReference type="Pfam" id="PF00293">
    <property type="entry name" value="NUDIX"/>
    <property type="match status" value="1"/>
</dbReference>
<dbReference type="PANTHER" id="PTHR10885:SF0">
    <property type="entry name" value="ISOPENTENYL-DIPHOSPHATE DELTA-ISOMERASE"/>
    <property type="match status" value="1"/>
</dbReference>
<evidence type="ECO:0000256" key="1">
    <source>
        <dbReference type="ARBA" id="ARBA00001946"/>
    </source>
</evidence>
<protein>
    <submittedName>
        <fullName evidence="4">Hydrolase, NUDIX family</fullName>
    </submittedName>
</protein>
<reference evidence="4 5" key="1">
    <citation type="submission" date="2011-01" db="EMBL/GenBank/DDBJ databases">
        <authorList>
            <person name="Weinstock G."/>
            <person name="Sodergren E."/>
            <person name="Clifton S."/>
            <person name="Fulton L."/>
            <person name="Fulton B."/>
            <person name="Courtney L."/>
            <person name="Fronick C."/>
            <person name="Harrison M."/>
            <person name="Strong C."/>
            <person name="Farmer C."/>
            <person name="Delahaunty K."/>
            <person name="Markovic C."/>
            <person name="Hall O."/>
            <person name="Minx P."/>
            <person name="Tomlinson C."/>
            <person name="Mitreva M."/>
            <person name="Hou S."/>
            <person name="Chen J."/>
            <person name="Wollam A."/>
            <person name="Pepin K.H."/>
            <person name="Johnson M."/>
            <person name="Bhonagiri V."/>
            <person name="Zhang X."/>
            <person name="Suruliraj S."/>
            <person name="Warren W."/>
            <person name="Chinwalla A."/>
            <person name="Mardis E.R."/>
            <person name="Wilson R.K."/>
        </authorList>
    </citation>
    <scope>NUCLEOTIDE SEQUENCE [LARGE SCALE GENOMIC DNA]</scope>
    <source>
        <strain evidence="5">DSM 22608 / JCM 16073 / KCTC 15190 / YIT 12066</strain>
    </source>
</reference>
<dbReference type="eggNOG" id="COG0494">
    <property type="taxonomic scope" value="Bacteria"/>
</dbReference>
<dbReference type="SUPFAM" id="SSF55811">
    <property type="entry name" value="Nudix"/>
    <property type="match status" value="1"/>
</dbReference>
<dbReference type="PROSITE" id="PS51462">
    <property type="entry name" value="NUDIX"/>
    <property type="match status" value="1"/>
</dbReference>
<gene>
    <name evidence="4" type="ORF">HMPREF9444_01924</name>
</gene>
<evidence type="ECO:0000313" key="5">
    <source>
        <dbReference type="Proteomes" id="UP000018458"/>
    </source>
</evidence>
<accession>E8LMD6</accession>
<comment type="cofactor">
    <cofactor evidence="1">
        <name>Mg(2+)</name>
        <dbReference type="ChEBI" id="CHEBI:18420"/>
    </cofactor>
</comment>
<name>E8LMD6_SUCHY</name>
<dbReference type="InterPro" id="IPR000086">
    <property type="entry name" value="NUDIX_hydrolase_dom"/>
</dbReference>
<keyword evidence="2 4" id="KW-0378">Hydrolase</keyword>
<dbReference type="InterPro" id="IPR020084">
    <property type="entry name" value="NUDIX_hydrolase_CS"/>
</dbReference>
<comment type="caution">
    <text evidence="4">The sequence shown here is derived from an EMBL/GenBank/DDBJ whole genome shotgun (WGS) entry which is preliminary data.</text>
</comment>
<dbReference type="AlphaFoldDB" id="E8LMD6"/>
<sequence length="180" mass="20592">MKKKRGVFMADNELVDIVDENNEVIKTVFRKEMRQKHLPHRACYIAYCDRQNRFLIEIRTLSKDYAPGLLDACIGGVIESGEDFLEAARRELLEEVGIDGNKIDFYDLGFAKIPSGDMFLYGYLCFAKGDAVTVRQESEVSGILYLKEDEVLKLADCCVSDSLYAFKKILEKAKEQGYYK</sequence>
<proteinExistence type="predicted"/>
<dbReference type="STRING" id="762983.HMPREF9444_01924"/>
<evidence type="ECO:0000256" key="2">
    <source>
        <dbReference type="ARBA" id="ARBA00022801"/>
    </source>
</evidence>
<organism evidence="4 5">
    <name type="scientific">Succinatimonas hippei (strain DSM 22608 / JCM 16073 / KCTC 15190 / YIT 12066)</name>
    <dbReference type="NCBI Taxonomy" id="762983"/>
    <lineage>
        <taxon>Bacteria</taxon>
        <taxon>Pseudomonadati</taxon>
        <taxon>Pseudomonadota</taxon>
        <taxon>Gammaproteobacteria</taxon>
        <taxon>Aeromonadales</taxon>
        <taxon>Succinivibrionaceae</taxon>
        <taxon>Succinatimonas</taxon>
    </lineage>
</organism>